<evidence type="ECO:0000256" key="1">
    <source>
        <dbReference type="SAM" id="MobiDB-lite"/>
    </source>
</evidence>
<reference evidence="3" key="1">
    <citation type="submission" date="2021-02" db="EMBL/GenBank/DDBJ databases">
        <authorList>
            <person name="Nowell W R."/>
        </authorList>
    </citation>
    <scope>NUCLEOTIDE SEQUENCE</scope>
</reference>
<protein>
    <submittedName>
        <fullName evidence="3">Uncharacterized protein</fullName>
    </submittedName>
</protein>
<evidence type="ECO:0000313" key="3">
    <source>
        <dbReference type="EMBL" id="CAF1444255.1"/>
    </source>
</evidence>
<gene>
    <name evidence="3" type="ORF">GPM918_LOCUS34485</name>
    <name evidence="2" type="ORF">OVA965_LOCUS27818</name>
    <name evidence="5" type="ORF">SRO942_LOCUS35184</name>
    <name evidence="4" type="ORF">TMI583_LOCUS28566</name>
</gene>
<evidence type="ECO:0000313" key="5">
    <source>
        <dbReference type="EMBL" id="CAF4319407.1"/>
    </source>
</evidence>
<dbReference type="Proteomes" id="UP000663829">
    <property type="component" value="Unassembled WGS sequence"/>
</dbReference>
<sequence length="135" mass="15204">MTIFNAATSHWKDDQQYSDDGNDSSVDRDKHDSKTDESKDIDTKLTLSDIDSKVGIMNTNNRFTLSSPFLNNSSSFSTTERSCDLLRSHFGDYSSTAAAFWSSYDPTNYYQNYLQTPTVTTSSFIQPYSLPKCTA</sequence>
<organism evidence="3 6">
    <name type="scientific">Didymodactylos carnosus</name>
    <dbReference type="NCBI Taxonomy" id="1234261"/>
    <lineage>
        <taxon>Eukaryota</taxon>
        <taxon>Metazoa</taxon>
        <taxon>Spiralia</taxon>
        <taxon>Gnathifera</taxon>
        <taxon>Rotifera</taxon>
        <taxon>Eurotatoria</taxon>
        <taxon>Bdelloidea</taxon>
        <taxon>Philodinida</taxon>
        <taxon>Philodinidae</taxon>
        <taxon>Didymodactylos</taxon>
    </lineage>
</organism>
<dbReference type="Proteomes" id="UP000677228">
    <property type="component" value="Unassembled WGS sequence"/>
</dbReference>
<feature type="compositionally biased region" description="Basic and acidic residues" evidence="1">
    <location>
        <begin position="25"/>
        <end position="41"/>
    </location>
</feature>
<dbReference type="EMBL" id="CAJOBC010084601">
    <property type="protein sequence ID" value="CAF4319407.1"/>
    <property type="molecule type" value="Genomic_DNA"/>
</dbReference>
<evidence type="ECO:0000313" key="6">
    <source>
        <dbReference type="Proteomes" id="UP000663829"/>
    </source>
</evidence>
<dbReference type="AlphaFoldDB" id="A0A815P566"/>
<evidence type="ECO:0000313" key="4">
    <source>
        <dbReference type="EMBL" id="CAF4089896.1"/>
    </source>
</evidence>
<name>A0A815P566_9BILA</name>
<proteinExistence type="predicted"/>
<dbReference type="EMBL" id="CAJNOK010018584">
    <property type="protein sequence ID" value="CAF1284915.1"/>
    <property type="molecule type" value="Genomic_DNA"/>
</dbReference>
<comment type="caution">
    <text evidence="3">The sequence shown here is derived from an EMBL/GenBank/DDBJ whole genome shotgun (WGS) entry which is preliminary data.</text>
</comment>
<dbReference type="Proteomes" id="UP000682733">
    <property type="component" value="Unassembled WGS sequence"/>
</dbReference>
<dbReference type="EMBL" id="CAJOBA010040152">
    <property type="protein sequence ID" value="CAF4089896.1"/>
    <property type="molecule type" value="Genomic_DNA"/>
</dbReference>
<dbReference type="OrthoDB" id="6159439at2759"/>
<feature type="region of interest" description="Disordered" evidence="1">
    <location>
        <begin position="1"/>
        <end position="41"/>
    </location>
</feature>
<dbReference type="Proteomes" id="UP000681722">
    <property type="component" value="Unassembled WGS sequence"/>
</dbReference>
<dbReference type="EMBL" id="CAJNOQ010019158">
    <property type="protein sequence ID" value="CAF1444255.1"/>
    <property type="molecule type" value="Genomic_DNA"/>
</dbReference>
<evidence type="ECO:0000313" key="2">
    <source>
        <dbReference type="EMBL" id="CAF1284915.1"/>
    </source>
</evidence>
<keyword evidence="6" id="KW-1185">Reference proteome</keyword>
<accession>A0A815P566</accession>